<feature type="region of interest" description="Disordered" evidence="1">
    <location>
        <begin position="21"/>
        <end position="117"/>
    </location>
</feature>
<feature type="non-terminal residue" evidence="2">
    <location>
        <position position="150"/>
    </location>
</feature>
<accession>A0A6J4JNQ6</accession>
<dbReference type="AlphaFoldDB" id="A0A6J4JNQ6"/>
<protein>
    <submittedName>
        <fullName evidence="2">Mobile element protein</fullName>
    </submittedName>
</protein>
<gene>
    <name evidence="2" type="ORF">AVDCRST_MAG27-4002</name>
</gene>
<name>A0A6J4JNQ6_9PROT</name>
<feature type="compositionally biased region" description="Basic residues" evidence="1">
    <location>
        <begin position="36"/>
        <end position="46"/>
    </location>
</feature>
<organism evidence="2">
    <name type="scientific">uncultured Craurococcus sp</name>
    <dbReference type="NCBI Taxonomy" id="1135998"/>
    <lineage>
        <taxon>Bacteria</taxon>
        <taxon>Pseudomonadati</taxon>
        <taxon>Pseudomonadota</taxon>
        <taxon>Alphaproteobacteria</taxon>
        <taxon>Acetobacterales</taxon>
        <taxon>Acetobacteraceae</taxon>
        <taxon>Craurococcus</taxon>
        <taxon>environmental samples</taxon>
    </lineage>
</organism>
<evidence type="ECO:0000313" key="2">
    <source>
        <dbReference type="EMBL" id="CAA9283574.1"/>
    </source>
</evidence>
<dbReference type="EMBL" id="CADCTD010000173">
    <property type="protein sequence ID" value="CAA9283574.1"/>
    <property type="molecule type" value="Genomic_DNA"/>
</dbReference>
<feature type="non-terminal residue" evidence="2">
    <location>
        <position position="1"/>
    </location>
</feature>
<reference evidence="2" key="1">
    <citation type="submission" date="2020-02" db="EMBL/GenBank/DDBJ databases">
        <authorList>
            <person name="Meier V. D."/>
        </authorList>
    </citation>
    <scope>NUCLEOTIDE SEQUENCE</scope>
    <source>
        <strain evidence="2">AVDCRST_MAG27</strain>
    </source>
</reference>
<sequence length="150" mass="16727">APARGRHGPAAVRPLRVAGRKARCAEAPVLAEAAPRHRRRHRPHRRVGADRQGFRRRRGGRPAARPGRRASDLPDRRRSVRPGRRLRRDHADATRSALAVHRRARPDGPAEGHGVWSAGLQEPSNFVLAHRLAAPIGAETPRRFTRMARV</sequence>
<feature type="compositionally biased region" description="Basic residues" evidence="1">
    <location>
        <begin position="78"/>
        <end position="88"/>
    </location>
</feature>
<proteinExistence type="predicted"/>
<evidence type="ECO:0000256" key="1">
    <source>
        <dbReference type="SAM" id="MobiDB-lite"/>
    </source>
</evidence>